<gene>
    <name evidence="2" type="ORF">GCM10007913_15200</name>
</gene>
<protein>
    <submittedName>
        <fullName evidence="2">Uncharacterized protein</fullName>
    </submittedName>
</protein>
<keyword evidence="3" id="KW-1185">Reference proteome</keyword>
<evidence type="ECO:0000313" key="3">
    <source>
        <dbReference type="Proteomes" id="UP001161406"/>
    </source>
</evidence>
<name>A0ABQ5UEG9_9HYPH</name>
<keyword evidence="1" id="KW-1133">Transmembrane helix</keyword>
<organism evidence="2 3">
    <name type="scientific">Devosia yakushimensis</name>
    <dbReference type="NCBI Taxonomy" id="470028"/>
    <lineage>
        <taxon>Bacteria</taxon>
        <taxon>Pseudomonadati</taxon>
        <taxon>Pseudomonadota</taxon>
        <taxon>Alphaproteobacteria</taxon>
        <taxon>Hyphomicrobiales</taxon>
        <taxon>Devosiaceae</taxon>
        <taxon>Devosia</taxon>
    </lineage>
</organism>
<keyword evidence="1" id="KW-0812">Transmembrane</keyword>
<feature type="transmembrane region" description="Helical" evidence="1">
    <location>
        <begin position="6"/>
        <end position="24"/>
    </location>
</feature>
<evidence type="ECO:0000256" key="1">
    <source>
        <dbReference type="SAM" id="Phobius"/>
    </source>
</evidence>
<proteinExistence type="predicted"/>
<comment type="caution">
    <text evidence="2">The sequence shown here is derived from an EMBL/GenBank/DDBJ whole genome shotgun (WGS) entry which is preliminary data.</text>
</comment>
<keyword evidence="1" id="KW-0472">Membrane</keyword>
<accession>A0ABQ5UEG9</accession>
<reference evidence="2" key="1">
    <citation type="journal article" date="2014" name="Int. J. Syst. Evol. Microbiol.">
        <title>Complete genome of a new Firmicutes species belonging to the dominant human colonic microbiota ('Ruminococcus bicirculans') reveals two chromosomes and a selective capacity to utilize plant glucans.</title>
        <authorList>
            <consortium name="NISC Comparative Sequencing Program"/>
            <person name="Wegmann U."/>
            <person name="Louis P."/>
            <person name="Goesmann A."/>
            <person name="Henrissat B."/>
            <person name="Duncan S.H."/>
            <person name="Flint H.J."/>
        </authorList>
    </citation>
    <scope>NUCLEOTIDE SEQUENCE</scope>
    <source>
        <strain evidence="2">NBRC 103855</strain>
    </source>
</reference>
<dbReference type="RefSeq" id="WP_284389507.1">
    <property type="nucleotide sequence ID" value="NZ_BSNG01000001.1"/>
</dbReference>
<sequence length="53" mass="5061">MALYAVIAIVGVLLGVLVSVTKIGRSAGTTIVVAALCGGVAAIIIGLLMGGPP</sequence>
<reference evidence="2" key="2">
    <citation type="submission" date="2023-01" db="EMBL/GenBank/DDBJ databases">
        <title>Draft genome sequence of Devosia yakushimensis strain NBRC 103855.</title>
        <authorList>
            <person name="Sun Q."/>
            <person name="Mori K."/>
        </authorList>
    </citation>
    <scope>NUCLEOTIDE SEQUENCE</scope>
    <source>
        <strain evidence="2">NBRC 103855</strain>
    </source>
</reference>
<dbReference type="Proteomes" id="UP001161406">
    <property type="component" value="Unassembled WGS sequence"/>
</dbReference>
<feature type="transmembrane region" description="Helical" evidence="1">
    <location>
        <begin position="31"/>
        <end position="50"/>
    </location>
</feature>
<evidence type="ECO:0000313" key="2">
    <source>
        <dbReference type="EMBL" id="GLQ09588.1"/>
    </source>
</evidence>
<dbReference type="EMBL" id="BSNG01000001">
    <property type="protein sequence ID" value="GLQ09588.1"/>
    <property type="molecule type" value="Genomic_DNA"/>
</dbReference>